<evidence type="ECO:0000256" key="1">
    <source>
        <dbReference type="ARBA" id="ARBA00004167"/>
    </source>
</evidence>
<dbReference type="Gene3D" id="3.30.200.20">
    <property type="entry name" value="Phosphorylase Kinase, domain 1"/>
    <property type="match status" value="1"/>
</dbReference>
<dbReference type="InterPro" id="IPR001828">
    <property type="entry name" value="ANF_lig-bd_rcpt"/>
</dbReference>
<protein>
    <submittedName>
        <fullName evidence="10">Vkr</fullName>
    </submittedName>
</protein>
<reference evidence="10 11" key="1">
    <citation type="submission" date="2022-01" db="EMBL/GenBank/DDBJ databases">
        <title>A chromosomal length assembly of Cordylochernes scorpioides.</title>
        <authorList>
            <person name="Zeh D."/>
            <person name="Zeh J."/>
        </authorList>
    </citation>
    <scope>NUCLEOTIDE SEQUENCE [LARGE SCALE GENOMIC DNA]</scope>
    <source>
        <strain evidence="10">IN4F17</strain>
        <tissue evidence="10">Whole Body</tissue>
    </source>
</reference>
<dbReference type="PROSITE" id="PS00107">
    <property type="entry name" value="PROTEIN_KINASE_ATP"/>
    <property type="match status" value="1"/>
</dbReference>
<evidence type="ECO:0000256" key="5">
    <source>
        <dbReference type="ARBA" id="ARBA00051243"/>
    </source>
</evidence>
<dbReference type="PROSITE" id="PS00109">
    <property type="entry name" value="PROTEIN_KINASE_TYR"/>
    <property type="match status" value="1"/>
</dbReference>
<keyword evidence="3 8" id="KW-1133">Transmembrane helix</keyword>
<dbReference type="CDD" id="cd00192">
    <property type="entry name" value="PTKc"/>
    <property type="match status" value="1"/>
</dbReference>
<feature type="compositionally biased region" description="Basic and acidic residues" evidence="7">
    <location>
        <begin position="1146"/>
        <end position="1156"/>
    </location>
</feature>
<dbReference type="CDD" id="cd06366">
    <property type="entry name" value="PBP1_GABAb_receptor"/>
    <property type="match status" value="1"/>
</dbReference>
<dbReference type="Proteomes" id="UP001235939">
    <property type="component" value="Chromosome 08"/>
</dbReference>
<evidence type="ECO:0000256" key="4">
    <source>
        <dbReference type="ARBA" id="ARBA00023136"/>
    </source>
</evidence>
<dbReference type="PANTHER" id="PTHR24416">
    <property type="entry name" value="TYROSINE-PROTEIN KINASE RECEPTOR"/>
    <property type="match status" value="1"/>
</dbReference>
<evidence type="ECO:0000256" key="8">
    <source>
        <dbReference type="SAM" id="Phobius"/>
    </source>
</evidence>
<evidence type="ECO:0000256" key="2">
    <source>
        <dbReference type="ARBA" id="ARBA00022692"/>
    </source>
</evidence>
<dbReference type="Pfam" id="PF07714">
    <property type="entry name" value="PK_Tyr_Ser-Thr"/>
    <property type="match status" value="1"/>
</dbReference>
<dbReference type="InterPro" id="IPR028082">
    <property type="entry name" value="Peripla_BP_I"/>
</dbReference>
<feature type="domain" description="Protein kinase" evidence="9">
    <location>
        <begin position="835"/>
        <end position="1103"/>
    </location>
</feature>
<dbReference type="SUPFAM" id="SSF56112">
    <property type="entry name" value="Protein kinase-like (PK-like)"/>
    <property type="match status" value="1"/>
</dbReference>
<dbReference type="InterPro" id="IPR011009">
    <property type="entry name" value="Kinase-like_dom_sf"/>
</dbReference>
<dbReference type="PRINTS" id="PR00109">
    <property type="entry name" value="TYRKINASE"/>
</dbReference>
<evidence type="ECO:0000313" key="10">
    <source>
        <dbReference type="EMBL" id="UYV71435.1"/>
    </source>
</evidence>
<dbReference type="Gene3D" id="3.40.50.2300">
    <property type="match status" value="2"/>
</dbReference>
<dbReference type="InterPro" id="IPR050122">
    <property type="entry name" value="RTK"/>
</dbReference>
<sequence length="1205" mass="137306">MPLIIVSSRRPTHISASYLLMLALKEYMGYDTKMLVLKNLHNLEDSLRDIANCGGAEKCQMTESAPRAMINIEVWLDAAHNLSKWVDNGLIENIGPLGPRGRYSILYVINNATEFPEDCLMDFWEYYKRPDCVRGFHEPFLWEAYMEMTDRYKPDWCNDTLCADLVVESNEEHRLLINIHMVADKFTDIIRQGLENNVLFFSSLPNMYTMKMKEGRIRSVSFPRCMDYDQKTPISKFCHFEMHQMQKVVWPNLKYKALDAYQFISKFSFSQIQYESLLADRDDLLYPQSEEDYYDIACNLFSSKLRLQFQVWLPNVVKPTLYIGGIFPTNGTHWSDPGILPAAELAAKDIDDSQLLPGYALEVLQKDGNCDTMDVISSLAEYGSMRNTTPTLIGLLGPGCTDAVEPATIIATYYKMTLMSFSADGTMSKRTDSDDPPRFNPGIYNNFFRTTPDVSLIVQFYCSLFKKLNWEKVGLLYEDSSQILAFASHKGKMLEKCGILVPPMEVFTYENKVISKLFGALRGLKKKKVKIIIGDFQESLANLVICQAKKEEMTAAEGYQWILPAWYSNEWYNKKVDEINLNHSCSPSDIGKFGEGYLTAEYKYFTDNDTIVQNNITFASWLEKYTLSVTSRATSLVPSKYAGFAYDAVWAYGVAFDKMMTEDPNILASWPYNINNYKKFQETLKNVSFQGVSGYVSLQNKSRIVPVILKQFRNGEMIKVADYDPIGQILNVNESLHEWIEKHKIESQVDRIKKDECPFQALVNLGLSCEQARLAVILITVLGGCTFIMGLMVFIIKRSYENRILQTESRMRELGLSPSGGFLALDQWEIPRDMLVLNRKLGEGAFGTVYGGEANVNNQGWVAVAVKALKTGGTQDEKLDFLREAEIMKQFDHKNIIKMIGVVTRGEPVYTIMEFMLYGDLKTFLLSRRDLDAHREEVSNQRLTSMALDISHGLCYLWSLKFIHRDLACRNCLVNSVRTVKIGDFGMCRGTYDSNYYKLIKKGIFPVRWMAPESISEGVFTHKTDVWSFGVILYELVTFGSVPYRGLSNTEVMAYITSGKCLQTPAKCTPQLRDLMDLCLDMNPDKRPTAFEIMDVLAKNPDIVTPCLDAPITSVELESYDLQRRRAARKSSMKKASATVAPMRRKSADNTLDHRRSMASVSKELAKLNLSRRGSKKPLYQNILPLTQREAVVCTLEPYSITTHI</sequence>
<evidence type="ECO:0000256" key="7">
    <source>
        <dbReference type="SAM" id="MobiDB-lite"/>
    </source>
</evidence>
<dbReference type="SMART" id="SM00219">
    <property type="entry name" value="TyrKc"/>
    <property type="match status" value="1"/>
</dbReference>
<evidence type="ECO:0000256" key="3">
    <source>
        <dbReference type="ARBA" id="ARBA00022989"/>
    </source>
</evidence>
<evidence type="ECO:0000256" key="6">
    <source>
        <dbReference type="PROSITE-ProRule" id="PRU10141"/>
    </source>
</evidence>
<dbReference type="InterPro" id="IPR017441">
    <property type="entry name" value="Protein_kinase_ATP_BS"/>
</dbReference>
<dbReference type="PROSITE" id="PS50011">
    <property type="entry name" value="PROTEIN_KINASE_DOM"/>
    <property type="match status" value="1"/>
</dbReference>
<dbReference type="Gene3D" id="1.10.510.10">
    <property type="entry name" value="Transferase(Phosphotransferase) domain 1"/>
    <property type="match status" value="1"/>
</dbReference>
<evidence type="ECO:0000313" key="11">
    <source>
        <dbReference type="Proteomes" id="UP001235939"/>
    </source>
</evidence>
<comment type="subcellular location">
    <subcellularLocation>
        <location evidence="1">Membrane</location>
        <topology evidence="1">Single-pass membrane protein</topology>
    </subcellularLocation>
</comment>
<feature type="region of interest" description="Disordered" evidence="7">
    <location>
        <begin position="1131"/>
        <end position="1158"/>
    </location>
</feature>
<dbReference type="SUPFAM" id="SSF53822">
    <property type="entry name" value="Periplasmic binding protein-like I"/>
    <property type="match status" value="1"/>
</dbReference>
<feature type="transmembrane region" description="Helical" evidence="8">
    <location>
        <begin position="774"/>
        <end position="796"/>
    </location>
</feature>
<accession>A0ABY6KV32</accession>
<comment type="catalytic activity">
    <reaction evidence="5">
        <text>L-tyrosyl-[protein] + ATP = O-phospho-L-tyrosyl-[protein] + ADP + H(+)</text>
        <dbReference type="Rhea" id="RHEA:10596"/>
        <dbReference type="Rhea" id="RHEA-COMP:10136"/>
        <dbReference type="Rhea" id="RHEA-COMP:20101"/>
        <dbReference type="ChEBI" id="CHEBI:15378"/>
        <dbReference type="ChEBI" id="CHEBI:30616"/>
        <dbReference type="ChEBI" id="CHEBI:46858"/>
        <dbReference type="ChEBI" id="CHEBI:61978"/>
        <dbReference type="ChEBI" id="CHEBI:456216"/>
        <dbReference type="EC" id="2.7.10.1"/>
    </reaction>
</comment>
<dbReference type="InterPro" id="IPR001245">
    <property type="entry name" value="Ser-Thr/Tyr_kinase_cat_dom"/>
</dbReference>
<dbReference type="InterPro" id="IPR020635">
    <property type="entry name" value="Tyr_kinase_cat_dom"/>
</dbReference>
<dbReference type="InterPro" id="IPR008266">
    <property type="entry name" value="Tyr_kinase_AS"/>
</dbReference>
<keyword evidence="6" id="KW-0067">ATP-binding</keyword>
<feature type="binding site" evidence="6">
    <location>
        <position position="867"/>
    </location>
    <ligand>
        <name>ATP</name>
        <dbReference type="ChEBI" id="CHEBI:30616"/>
    </ligand>
</feature>
<keyword evidence="4 8" id="KW-0472">Membrane</keyword>
<keyword evidence="2 8" id="KW-0812">Transmembrane</keyword>
<keyword evidence="6" id="KW-0547">Nucleotide-binding</keyword>
<name>A0ABY6KV32_9ARAC</name>
<organism evidence="10 11">
    <name type="scientific">Cordylochernes scorpioides</name>
    <dbReference type="NCBI Taxonomy" id="51811"/>
    <lineage>
        <taxon>Eukaryota</taxon>
        <taxon>Metazoa</taxon>
        <taxon>Ecdysozoa</taxon>
        <taxon>Arthropoda</taxon>
        <taxon>Chelicerata</taxon>
        <taxon>Arachnida</taxon>
        <taxon>Pseudoscorpiones</taxon>
        <taxon>Cheliferoidea</taxon>
        <taxon>Chernetidae</taxon>
        <taxon>Cordylochernes</taxon>
    </lineage>
</organism>
<proteinExistence type="predicted"/>
<keyword evidence="11" id="KW-1185">Reference proteome</keyword>
<dbReference type="EMBL" id="CP092870">
    <property type="protein sequence ID" value="UYV71435.1"/>
    <property type="molecule type" value="Genomic_DNA"/>
</dbReference>
<evidence type="ECO:0000259" key="9">
    <source>
        <dbReference type="PROSITE" id="PS50011"/>
    </source>
</evidence>
<gene>
    <name evidence="10" type="ORF">LAZ67_8003180</name>
</gene>
<dbReference type="PANTHER" id="PTHR24416:SF489">
    <property type="entry name" value="PROTEIN KINASE DOMAIN-CONTAINING PROTEIN"/>
    <property type="match status" value="1"/>
</dbReference>
<dbReference type="InterPro" id="IPR000719">
    <property type="entry name" value="Prot_kinase_dom"/>
</dbReference>
<dbReference type="Pfam" id="PF01094">
    <property type="entry name" value="ANF_receptor"/>
    <property type="match status" value="1"/>
</dbReference>